<keyword evidence="8" id="KW-0418">Kinase</keyword>
<dbReference type="EC" id="2.7.13.3" evidence="3"/>
<reference evidence="15 16" key="1">
    <citation type="submission" date="2016-05" db="EMBL/GenBank/DDBJ databases">
        <authorList>
            <person name="Lavstsen T."/>
            <person name="Jespersen J.S."/>
        </authorList>
    </citation>
    <scope>NUCLEOTIDE SEQUENCE [LARGE SCALE GENOMIC DNA]</scope>
    <source>
        <strain evidence="15 16">B7-9</strain>
    </source>
</reference>
<dbReference type="Gene3D" id="3.30.450.40">
    <property type="match status" value="1"/>
</dbReference>
<dbReference type="Pfam" id="PF00512">
    <property type="entry name" value="HisKA"/>
    <property type="match status" value="1"/>
</dbReference>
<evidence type="ECO:0000313" key="15">
    <source>
        <dbReference type="EMBL" id="PDV96786.1"/>
    </source>
</evidence>
<dbReference type="InterPro" id="IPR036097">
    <property type="entry name" value="HisK_dim/P_sf"/>
</dbReference>
<dbReference type="AlphaFoldDB" id="A0A2H3KNQ9"/>
<keyword evidence="7" id="KW-0547">Nucleotide-binding</keyword>
<dbReference type="EMBL" id="LYXE01000182">
    <property type="protein sequence ID" value="PDV96786.1"/>
    <property type="molecule type" value="Genomic_DNA"/>
</dbReference>
<sequence>MAIPRLPAFERAVASMVRTPLAQVVLSVAAIGLITILMLQQQDVIHSATAALIYMLVVLLSAMRFGLHASLPGALLASLAFSYFFVPPYGGFALTSLESAVRLGFFLSVALLVSGLASAARRQALIAERRTSELSALYQLSQALSAELTQERIPPIVAQMTPQILAVPSCQVLLAEAGDAPPPLDRAGEYEDVPLYAEQRQIGVLRVRRPVTGVPYNASEHELLATIAAQVSLVLERVRLSEMAGQARALAESDRLKSTLLSLVSHDLRTPLAVIKGLATSLLDPAVLWSDAQRRELLDTISVETDRLNRIVGDLLEMSQIEAGAIPQSRSLHDLDELIGTVAGELATRHPGTQLILAVPDDLPWVRISYGQIEHVLRNLLENAAAYAPVGSLIEVAAQVEGQQIRVEVRDRGPGVPDALRERIFEKFVRAAAAERHAAGTGLGLAICKGLVEAHGGAIWVEARPGGGAVFAFTLPVASRQITPPRAEIA</sequence>
<evidence type="ECO:0000259" key="14">
    <source>
        <dbReference type="PROSITE" id="PS50109"/>
    </source>
</evidence>
<feature type="transmembrane region" description="Helical" evidence="13">
    <location>
        <begin position="21"/>
        <end position="39"/>
    </location>
</feature>
<evidence type="ECO:0000256" key="2">
    <source>
        <dbReference type="ARBA" id="ARBA00004141"/>
    </source>
</evidence>
<name>A0A2H3KNQ9_9CHLR</name>
<dbReference type="FunFam" id="3.30.565.10:FF:000006">
    <property type="entry name" value="Sensor histidine kinase WalK"/>
    <property type="match status" value="1"/>
</dbReference>
<evidence type="ECO:0000256" key="3">
    <source>
        <dbReference type="ARBA" id="ARBA00012438"/>
    </source>
</evidence>
<dbReference type="InterPro" id="IPR052023">
    <property type="entry name" value="Histidine_kinase_KdpD"/>
</dbReference>
<evidence type="ECO:0000256" key="6">
    <source>
        <dbReference type="ARBA" id="ARBA00022692"/>
    </source>
</evidence>
<dbReference type="InterPro" id="IPR003661">
    <property type="entry name" value="HisK_dim/P_dom"/>
</dbReference>
<evidence type="ECO:0000256" key="8">
    <source>
        <dbReference type="ARBA" id="ARBA00022777"/>
    </source>
</evidence>
<dbReference type="InterPro" id="IPR004358">
    <property type="entry name" value="Sig_transdc_His_kin-like_C"/>
</dbReference>
<dbReference type="CDD" id="cd00075">
    <property type="entry name" value="HATPase"/>
    <property type="match status" value="1"/>
</dbReference>
<dbReference type="SUPFAM" id="SSF55874">
    <property type="entry name" value="ATPase domain of HSP90 chaperone/DNA topoisomerase II/histidine kinase"/>
    <property type="match status" value="1"/>
</dbReference>
<keyword evidence="9" id="KW-0067">ATP-binding</keyword>
<evidence type="ECO:0000256" key="13">
    <source>
        <dbReference type="SAM" id="Phobius"/>
    </source>
</evidence>
<keyword evidence="10 13" id="KW-1133">Transmembrane helix</keyword>
<comment type="catalytic activity">
    <reaction evidence="1">
        <text>ATP + protein L-histidine = ADP + protein N-phospho-L-histidine.</text>
        <dbReference type="EC" id="2.7.13.3"/>
    </reaction>
</comment>
<feature type="domain" description="Histidine kinase" evidence="14">
    <location>
        <begin position="263"/>
        <end position="479"/>
    </location>
</feature>
<dbReference type="Gene3D" id="1.20.120.620">
    <property type="entry name" value="Backbone structure of the membrane domain of e. Coli histidine kinase receptor kdpd"/>
    <property type="match status" value="1"/>
</dbReference>
<evidence type="ECO:0000256" key="5">
    <source>
        <dbReference type="ARBA" id="ARBA00022679"/>
    </source>
</evidence>
<dbReference type="PROSITE" id="PS50109">
    <property type="entry name" value="HIS_KIN"/>
    <property type="match status" value="1"/>
</dbReference>
<dbReference type="SMART" id="SM00387">
    <property type="entry name" value="HATPase_c"/>
    <property type="match status" value="1"/>
</dbReference>
<dbReference type="PANTHER" id="PTHR45569">
    <property type="entry name" value="SENSOR PROTEIN KDPD"/>
    <property type="match status" value="1"/>
</dbReference>
<keyword evidence="6 13" id="KW-0812">Transmembrane</keyword>
<keyword evidence="11" id="KW-0902">Two-component regulatory system</keyword>
<dbReference type="InterPro" id="IPR025201">
    <property type="entry name" value="KdpD_TM"/>
</dbReference>
<dbReference type="GO" id="GO:0005886">
    <property type="term" value="C:plasma membrane"/>
    <property type="evidence" value="ECO:0007669"/>
    <property type="project" value="TreeGrafter"/>
</dbReference>
<dbReference type="GO" id="GO:0000155">
    <property type="term" value="F:phosphorelay sensor kinase activity"/>
    <property type="evidence" value="ECO:0007669"/>
    <property type="project" value="InterPro"/>
</dbReference>
<dbReference type="InterPro" id="IPR005467">
    <property type="entry name" value="His_kinase_dom"/>
</dbReference>
<dbReference type="InterPro" id="IPR029016">
    <property type="entry name" value="GAF-like_dom_sf"/>
</dbReference>
<feature type="transmembrane region" description="Helical" evidence="13">
    <location>
        <begin position="74"/>
        <end position="94"/>
    </location>
</feature>
<keyword evidence="5" id="KW-0808">Transferase</keyword>
<gene>
    <name evidence="15" type="ORF">A9Q02_06075</name>
</gene>
<evidence type="ECO:0000256" key="12">
    <source>
        <dbReference type="ARBA" id="ARBA00023136"/>
    </source>
</evidence>
<dbReference type="GO" id="GO:0005524">
    <property type="term" value="F:ATP binding"/>
    <property type="evidence" value="ECO:0007669"/>
    <property type="project" value="UniProtKB-KW"/>
</dbReference>
<dbReference type="SUPFAM" id="SSF55781">
    <property type="entry name" value="GAF domain-like"/>
    <property type="match status" value="1"/>
</dbReference>
<dbReference type="SMART" id="SM00388">
    <property type="entry name" value="HisKA"/>
    <property type="match status" value="1"/>
</dbReference>
<proteinExistence type="predicted"/>
<evidence type="ECO:0000256" key="11">
    <source>
        <dbReference type="ARBA" id="ARBA00023012"/>
    </source>
</evidence>
<dbReference type="Proteomes" id="UP000220922">
    <property type="component" value="Unassembled WGS sequence"/>
</dbReference>
<dbReference type="Gene3D" id="3.30.565.10">
    <property type="entry name" value="Histidine kinase-like ATPase, C-terminal domain"/>
    <property type="match status" value="1"/>
</dbReference>
<evidence type="ECO:0000313" key="16">
    <source>
        <dbReference type="Proteomes" id="UP000220922"/>
    </source>
</evidence>
<accession>A0A2H3KNQ9</accession>
<dbReference type="InterPro" id="IPR003594">
    <property type="entry name" value="HATPase_dom"/>
</dbReference>
<dbReference type="Pfam" id="PF13493">
    <property type="entry name" value="DUF4118"/>
    <property type="match status" value="1"/>
</dbReference>
<dbReference type="Gene3D" id="1.10.287.130">
    <property type="match status" value="1"/>
</dbReference>
<evidence type="ECO:0000256" key="1">
    <source>
        <dbReference type="ARBA" id="ARBA00000085"/>
    </source>
</evidence>
<organism evidence="15 16">
    <name type="scientific">Candidatus Chloroploca asiatica</name>
    <dbReference type="NCBI Taxonomy" id="1506545"/>
    <lineage>
        <taxon>Bacteria</taxon>
        <taxon>Bacillati</taxon>
        <taxon>Chloroflexota</taxon>
        <taxon>Chloroflexia</taxon>
        <taxon>Chloroflexales</taxon>
        <taxon>Chloroflexineae</taxon>
        <taxon>Oscillochloridaceae</taxon>
        <taxon>Candidatus Chloroploca</taxon>
    </lineage>
</organism>
<keyword evidence="4" id="KW-0597">Phosphoprotein</keyword>
<dbReference type="SUPFAM" id="SSF47384">
    <property type="entry name" value="Homodimeric domain of signal transducing histidine kinase"/>
    <property type="match status" value="1"/>
</dbReference>
<dbReference type="Pfam" id="PF02518">
    <property type="entry name" value="HATPase_c"/>
    <property type="match status" value="1"/>
</dbReference>
<comment type="subcellular location">
    <subcellularLocation>
        <location evidence="2">Membrane</location>
        <topology evidence="2">Multi-pass membrane protein</topology>
    </subcellularLocation>
</comment>
<evidence type="ECO:0000256" key="7">
    <source>
        <dbReference type="ARBA" id="ARBA00022741"/>
    </source>
</evidence>
<dbReference type="InterPro" id="IPR038318">
    <property type="entry name" value="KdpD_sf"/>
</dbReference>
<feature type="transmembrane region" description="Helical" evidence="13">
    <location>
        <begin position="45"/>
        <end position="67"/>
    </location>
</feature>
<keyword evidence="16" id="KW-1185">Reference proteome</keyword>
<dbReference type="PRINTS" id="PR00344">
    <property type="entry name" value="BCTRLSENSOR"/>
</dbReference>
<dbReference type="PANTHER" id="PTHR45569:SF1">
    <property type="entry name" value="SENSOR PROTEIN KDPD"/>
    <property type="match status" value="1"/>
</dbReference>
<comment type="caution">
    <text evidence="15">The sequence shown here is derived from an EMBL/GenBank/DDBJ whole genome shotgun (WGS) entry which is preliminary data.</text>
</comment>
<feature type="transmembrane region" description="Helical" evidence="13">
    <location>
        <begin position="100"/>
        <end position="120"/>
    </location>
</feature>
<keyword evidence="12 13" id="KW-0472">Membrane</keyword>
<dbReference type="CDD" id="cd00082">
    <property type="entry name" value="HisKA"/>
    <property type="match status" value="1"/>
</dbReference>
<dbReference type="InterPro" id="IPR036890">
    <property type="entry name" value="HATPase_C_sf"/>
</dbReference>
<dbReference type="RefSeq" id="WP_097655175.1">
    <property type="nucleotide sequence ID" value="NZ_LYXE01000182.1"/>
</dbReference>
<evidence type="ECO:0000256" key="9">
    <source>
        <dbReference type="ARBA" id="ARBA00022840"/>
    </source>
</evidence>
<dbReference type="OrthoDB" id="9806130at2"/>
<evidence type="ECO:0000256" key="4">
    <source>
        <dbReference type="ARBA" id="ARBA00022553"/>
    </source>
</evidence>
<evidence type="ECO:0000256" key="10">
    <source>
        <dbReference type="ARBA" id="ARBA00022989"/>
    </source>
</evidence>
<protein>
    <recommendedName>
        <fullName evidence="3">histidine kinase</fullName>
        <ecNumber evidence="3">2.7.13.3</ecNumber>
    </recommendedName>
</protein>